<dbReference type="OrthoDB" id="3435185at2"/>
<dbReference type="AlphaFoldDB" id="A0A1T3NPL7"/>
<feature type="domain" description="Aminotransferase class V" evidence="2">
    <location>
        <begin position="70"/>
        <end position="482"/>
    </location>
</feature>
<dbReference type="InterPro" id="IPR000192">
    <property type="entry name" value="Aminotrans_V_dom"/>
</dbReference>
<dbReference type="EMBL" id="MWQN01000002">
    <property type="protein sequence ID" value="OPC78704.1"/>
    <property type="molecule type" value="Genomic_DNA"/>
</dbReference>
<dbReference type="SUPFAM" id="SSF53383">
    <property type="entry name" value="PLP-dependent transferases"/>
    <property type="match status" value="1"/>
</dbReference>
<evidence type="ECO:0000259" key="2">
    <source>
        <dbReference type="Pfam" id="PF00266"/>
    </source>
</evidence>
<dbReference type="Gene3D" id="3.90.1150.10">
    <property type="entry name" value="Aspartate Aminotransferase, domain 1"/>
    <property type="match status" value="1"/>
</dbReference>
<dbReference type="PANTHER" id="PTHR14237">
    <property type="entry name" value="MOLYBDOPTERIN COFACTOR SULFURASE MOSC"/>
    <property type="match status" value="1"/>
</dbReference>
<evidence type="ECO:0000313" key="4">
    <source>
        <dbReference type="Proteomes" id="UP000190037"/>
    </source>
</evidence>
<dbReference type="InterPro" id="IPR015424">
    <property type="entry name" value="PyrdxlP-dep_Trfase"/>
</dbReference>
<dbReference type="STRING" id="159449.B4N89_31560"/>
<proteinExistence type="predicted"/>
<organism evidence="3 4">
    <name type="scientific">Embleya scabrispora</name>
    <dbReference type="NCBI Taxonomy" id="159449"/>
    <lineage>
        <taxon>Bacteria</taxon>
        <taxon>Bacillati</taxon>
        <taxon>Actinomycetota</taxon>
        <taxon>Actinomycetes</taxon>
        <taxon>Kitasatosporales</taxon>
        <taxon>Streptomycetaceae</taxon>
        <taxon>Embleya</taxon>
    </lineage>
</organism>
<evidence type="ECO:0000313" key="3">
    <source>
        <dbReference type="EMBL" id="OPC78704.1"/>
    </source>
</evidence>
<dbReference type="InterPro" id="IPR015421">
    <property type="entry name" value="PyrdxlP-dep_Trfase_major"/>
</dbReference>
<comment type="caution">
    <text evidence="3">The sequence shown here is derived from an EMBL/GenBank/DDBJ whole genome shotgun (WGS) entry which is preliminary data.</text>
</comment>
<evidence type="ECO:0000256" key="1">
    <source>
        <dbReference type="SAM" id="MobiDB-lite"/>
    </source>
</evidence>
<dbReference type="Pfam" id="PF00266">
    <property type="entry name" value="Aminotran_5"/>
    <property type="match status" value="1"/>
</dbReference>
<dbReference type="Gene3D" id="3.40.640.10">
    <property type="entry name" value="Type I PLP-dependent aspartate aminotransferase-like (Major domain)"/>
    <property type="match status" value="1"/>
</dbReference>
<gene>
    <name evidence="3" type="ORF">B4N89_31560</name>
</gene>
<protein>
    <submittedName>
        <fullName evidence="3">Cysteine desulfurase</fullName>
    </submittedName>
</protein>
<dbReference type="InterPro" id="IPR015422">
    <property type="entry name" value="PyrdxlP-dep_Trfase_small"/>
</dbReference>
<sequence>MVGAEPPSGVRTGIRNPPRPYPLTCAPRGRETRTSGGVGTVAIAEPAGPPDFEAIRRTEYGYLDEQGLVYLDHTGAGLAARRQWQAHAARMADRTYGNPHSEHPASVASTHLVEHTRRAILAHFNADPDHYAAVFTANATGACRLVGEAYPFRRGTRFVLPIDNHNSVNGIREYARARGARTEYIGLSGPELRLDGERLHATLARRRGLFAFPAQSNFTGVRHRLDWIDVAHEHGWDVLLDAAAYTPTNVLDLAVVQPEFVAVSWYKVFGYPTGVGTLIARRDALARLRRPWFAGGTIEAVSAQGGWHRMADDESAYEDGTLNFLAVPDVARGLAWIGEVGMAAIHERVAALTAHLLAGLAGLRHSGGEPLVRVYGPGTTDERGATVALNVLDAAGRVVDERAVARDTAAARICVRTGCFCNPGAGEAAFAIGRRTLRGAVMRTAASGGTLDDYLTRLGLPSGGAVRVSLGLPSTHADVDAFLDFLVRTYRDRPADPSGLAPRLRC</sequence>
<reference evidence="3 4" key="1">
    <citation type="submission" date="2017-03" db="EMBL/GenBank/DDBJ databases">
        <title>Draft genome sequence of Streptomyces scabrisporus NF3, endophyte isolated from Amphipterygium adstringens.</title>
        <authorList>
            <person name="Vazquez M."/>
            <person name="Ceapa C.D."/>
            <person name="Rodriguez Luna D."/>
            <person name="Sanchez Esquivel S."/>
        </authorList>
    </citation>
    <scope>NUCLEOTIDE SEQUENCE [LARGE SCALE GENOMIC DNA]</scope>
    <source>
        <strain evidence="3 4">NF3</strain>
    </source>
</reference>
<keyword evidence="4" id="KW-1185">Reference proteome</keyword>
<accession>A0A1T3NPL7</accession>
<dbReference type="PANTHER" id="PTHR14237:SF19">
    <property type="entry name" value="MITOCHONDRIAL AMIDOXIME REDUCING COMPONENT 1"/>
    <property type="match status" value="1"/>
</dbReference>
<name>A0A1T3NPL7_9ACTN</name>
<feature type="region of interest" description="Disordered" evidence="1">
    <location>
        <begin position="1"/>
        <end position="36"/>
    </location>
</feature>
<dbReference type="Proteomes" id="UP000190037">
    <property type="component" value="Unassembled WGS sequence"/>
</dbReference>